<protein>
    <submittedName>
        <fullName evidence="1">Uncharacterized protein</fullName>
    </submittedName>
</protein>
<gene>
    <name evidence="1" type="ORF">D3P04_12130</name>
</gene>
<dbReference type="EMBL" id="QZCG01000007">
    <property type="protein sequence ID" value="RJE85032.1"/>
    <property type="molecule type" value="Genomic_DNA"/>
</dbReference>
<sequence length="61" mass="7241">MQAAGFPKFRMHDHTQLWKQLDAKNPGKGSGCIGDYGNWVWFDRWIDQMRQHCEAEGEKFR</sequence>
<organism evidence="1 2">
    <name type="scientific">Paracoccus onubensis</name>
    <dbReference type="NCBI Taxonomy" id="1675788"/>
    <lineage>
        <taxon>Bacteria</taxon>
        <taxon>Pseudomonadati</taxon>
        <taxon>Pseudomonadota</taxon>
        <taxon>Alphaproteobacteria</taxon>
        <taxon>Rhodobacterales</taxon>
        <taxon>Paracoccaceae</taxon>
        <taxon>Paracoccus</taxon>
    </lineage>
</organism>
<dbReference type="AlphaFoldDB" id="A0A418SVM5"/>
<keyword evidence="2" id="KW-1185">Reference proteome</keyword>
<evidence type="ECO:0000313" key="2">
    <source>
        <dbReference type="Proteomes" id="UP000284202"/>
    </source>
</evidence>
<dbReference type="Proteomes" id="UP000284202">
    <property type="component" value="Unassembled WGS sequence"/>
</dbReference>
<reference evidence="2" key="1">
    <citation type="submission" date="2018-09" db="EMBL/GenBank/DDBJ databases">
        <title>Acidovorax cavernicola nov. sp. isolated from Gruta de las Maravillas (Aracena, Spain).</title>
        <authorList>
            <person name="Jurado V."/>
            <person name="Gutierrez-Patricio S."/>
            <person name="Gonzalez-Pimentel J.L."/>
            <person name="Miller A.Z."/>
            <person name="Laiz L."/>
            <person name="Saiz-Jimenez C."/>
        </authorList>
    </citation>
    <scope>NUCLEOTIDE SEQUENCE [LARGE SCALE GENOMIC DNA]</scope>
    <source>
        <strain evidence="2">1011MAR3C25</strain>
    </source>
</reference>
<proteinExistence type="predicted"/>
<name>A0A418SVM5_9RHOB</name>
<accession>A0A418SVM5</accession>
<comment type="caution">
    <text evidence="1">The sequence shown here is derived from an EMBL/GenBank/DDBJ whole genome shotgun (WGS) entry which is preliminary data.</text>
</comment>
<evidence type="ECO:0000313" key="1">
    <source>
        <dbReference type="EMBL" id="RJE85032.1"/>
    </source>
</evidence>